<accession>A0A931G7N8</accession>
<gene>
    <name evidence="1" type="ORF">H0S81_02450</name>
</gene>
<reference evidence="1" key="1">
    <citation type="submission" date="2020-07" db="EMBL/GenBank/DDBJ databases">
        <title>Severe corrosion of carbon steel in oil field produced water can be linked to methanogenic archaea containing a special type of NiFe hydrogenase.</title>
        <authorList>
            <person name="Lahme S."/>
            <person name="Mand J."/>
            <person name="Longwell J."/>
            <person name="Smith R."/>
            <person name="Enning D."/>
        </authorList>
    </citation>
    <scope>NUCLEOTIDE SEQUENCE</scope>
    <source>
        <strain evidence="1">MIC098Bin6</strain>
    </source>
</reference>
<comment type="caution">
    <text evidence="1">The sequence shown here is derived from an EMBL/GenBank/DDBJ whole genome shotgun (WGS) entry which is preliminary data.</text>
</comment>
<dbReference type="AlphaFoldDB" id="A0A931G7N8"/>
<sequence>ENGWDCIEEYTHDLMSREYLDEEMAKVSKNEIKSYKLHIEKIDQRFLNATYPDDRCVWSSDIEKECGYSREKNWYYYRWPNDLREQKRPD</sequence>
<protein>
    <submittedName>
        <fullName evidence="1">Uncharacterized protein</fullName>
    </submittedName>
</protein>
<dbReference type="Proteomes" id="UP000706172">
    <property type="component" value="Unassembled WGS sequence"/>
</dbReference>
<name>A0A931G7N8_9BACT</name>
<organism evidence="1 2">
    <name type="scientific">Desulfotignum balticum</name>
    <dbReference type="NCBI Taxonomy" id="115781"/>
    <lineage>
        <taxon>Bacteria</taxon>
        <taxon>Pseudomonadati</taxon>
        <taxon>Thermodesulfobacteriota</taxon>
        <taxon>Desulfobacteria</taxon>
        <taxon>Desulfobacterales</taxon>
        <taxon>Desulfobacteraceae</taxon>
        <taxon>Desulfotignum</taxon>
    </lineage>
</organism>
<proteinExistence type="predicted"/>
<evidence type="ECO:0000313" key="2">
    <source>
        <dbReference type="Proteomes" id="UP000706172"/>
    </source>
</evidence>
<evidence type="ECO:0000313" key="1">
    <source>
        <dbReference type="EMBL" id="MBG0778773.1"/>
    </source>
</evidence>
<dbReference type="EMBL" id="JACCQK010000104">
    <property type="protein sequence ID" value="MBG0778773.1"/>
    <property type="molecule type" value="Genomic_DNA"/>
</dbReference>
<feature type="non-terminal residue" evidence="1">
    <location>
        <position position="1"/>
    </location>
</feature>